<keyword evidence="2" id="KW-1185">Reference proteome</keyword>
<organism evidence="1 2">
    <name type="scientific">Paramecium sonneborni</name>
    <dbReference type="NCBI Taxonomy" id="65129"/>
    <lineage>
        <taxon>Eukaryota</taxon>
        <taxon>Sar</taxon>
        <taxon>Alveolata</taxon>
        <taxon>Ciliophora</taxon>
        <taxon>Intramacronucleata</taxon>
        <taxon>Oligohymenophorea</taxon>
        <taxon>Peniculida</taxon>
        <taxon>Parameciidae</taxon>
        <taxon>Paramecium</taxon>
    </lineage>
</organism>
<evidence type="ECO:0000313" key="1">
    <source>
        <dbReference type="EMBL" id="CAD8128394.1"/>
    </source>
</evidence>
<comment type="caution">
    <text evidence="1">The sequence shown here is derived from an EMBL/GenBank/DDBJ whole genome shotgun (WGS) entry which is preliminary data.</text>
</comment>
<protein>
    <submittedName>
        <fullName evidence="1">Uncharacterized protein</fullName>
    </submittedName>
</protein>
<evidence type="ECO:0000313" key="2">
    <source>
        <dbReference type="Proteomes" id="UP000692954"/>
    </source>
</evidence>
<accession>A0A8S1RNW7</accession>
<dbReference type="EMBL" id="CAJJDN010000188">
    <property type="protein sequence ID" value="CAD8128394.1"/>
    <property type="molecule type" value="Genomic_DNA"/>
</dbReference>
<gene>
    <name evidence="1" type="ORF">PSON_ATCC_30995.1.T1880021</name>
</gene>
<name>A0A8S1RNW7_9CILI</name>
<dbReference type="Proteomes" id="UP000692954">
    <property type="component" value="Unassembled WGS sequence"/>
</dbReference>
<sequence length="103" mass="12785">MKKISRFYKLSQERLKYFYILYKFFRKRSISWQMKESNQSEIQLLMNIKDKFYQIKIMRDFFIQITYPHILGQPAKSNEEMEKIQEQKLLRSYTNFTASQFKS</sequence>
<reference evidence="1" key="1">
    <citation type="submission" date="2021-01" db="EMBL/GenBank/DDBJ databases">
        <authorList>
            <consortium name="Genoscope - CEA"/>
            <person name="William W."/>
        </authorList>
    </citation>
    <scope>NUCLEOTIDE SEQUENCE</scope>
</reference>
<dbReference type="AlphaFoldDB" id="A0A8S1RNW7"/>
<proteinExistence type="predicted"/>